<dbReference type="OrthoDB" id="204618at2759"/>
<name>A0A836CC65_9STRA</name>
<organism evidence="1 2">
    <name type="scientific">Tribonema minus</name>
    <dbReference type="NCBI Taxonomy" id="303371"/>
    <lineage>
        <taxon>Eukaryota</taxon>
        <taxon>Sar</taxon>
        <taxon>Stramenopiles</taxon>
        <taxon>Ochrophyta</taxon>
        <taxon>PX clade</taxon>
        <taxon>Xanthophyceae</taxon>
        <taxon>Tribonematales</taxon>
        <taxon>Tribonemataceae</taxon>
        <taxon>Tribonema</taxon>
    </lineage>
</organism>
<dbReference type="AlphaFoldDB" id="A0A836CC65"/>
<comment type="caution">
    <text evidence="1">The sequence shown here is derived from an EMBL/GenBank/DDBJ whole genome shotgun (WGS) entry which is preliminary data.</text>
</comment>
<evidence type="ECO:0000313" key="1">
    <source>
        <dbReference type="EMBL" id="KAG5179708.1"/>
    </source>
</evidence>
<proteinExistence type="predicted"/>
<keyword evidence="2" id="KW-1185">Reference proteome</keyword>
<dbReference type="Proteomes" id="UP000664859">
    <property type="component" value="Unassembled WGS sequence"/>
</dbReference>
<dbReference type="EMBL" id="JAFCMP010000445">
    <property type="protein sequence ID" value="KAG5179708.1"/>
    <property type="molecule type" value="Genomic_DNA"/>
</dbReference>
<reference evidence="1" key="1">
    <citation type="submission" date="2021-02" db="EMBL/GenBank/DDBJ databases">
        <title>First Annotated Genome of the Yellow-green Alga Tribonema minus.</title>
        <authorList>
            <person name="Mahan K.M."/>
        </authorList>
    </citation>
    <scope>NUCLEOTIDE SEQUENCE</scope>
    <source>
        <strain evidence="1">UTEX B ZZ1240</strain>
    </source>
</reference>
<protein>
    <submittedName>
        <fullName evidence="1">Uncharacterized protein</fullName>
    </submittedName>
</protein>
<gene>
    <name evidence="1" type="ORF">JKP88DRAFT_325630</name>
</gene>
<accession>A0A836CC65</accession>
<evidence type="ECO:0000313" key="2">
    <source>
        <dbReference type="Proteomes" id="UP000664859"/>
    </source>
</evidence>
<sequence>MLGETPADKATFLLSAPAFAPRFATWVTPVDKATFLLSAPAFAPRFSTWVAYTELMTSSLKLFGISDIIKTIVFHPDYSRAAVEPSNSLKAGHLPPLAWMPNMMRSALKGLLAEDFDYSVSDFQRRAPCPAINVLRAEMMDTFVTNTENIVSLDDGRHVRVSGARVYCANTRELAAVGAEALEAALHKEMEGLAVPLP</sequence>